<dbReference type="InterPro" id="IPR003439">
    <property type="entry name" value="ABC_transporter-like_ATP-bd"/>
</dbReference>
<dbReference type="PROSITE" id="PS50893">
    <property type="entry name" value="ABC_TRANSPORTER_2"/>
    <property type="match status" value="1"/>
</dbReference>
<dbReference type="InterPro" id="IPR003593">
    <property type="entry name" value="AAA+_ATPase"/>
</dbReference>
<name>A0ABS6F3U0_9CLOT</name>
<evidence type="ECO:0000256" key="2">
    <source>
        <dbReference type="ARBA" id="ARBA00022692"/>
    </source>
</evidence>
<dbReference type="PANTHER" id="PTHR43394:SF1">
    <property type="entry name" value="ATP-BINDING CASSETTE SUB-FAMILY B MEMBER 10, MITOCHONDRIAL"/>
    <property type="match status" value="1"/>
</dbReference>
<dbReference type="Pfam" id="PF00664">
    <property type="entry name" value="ABC_membrane"/>
    <property type="match status" value="1"/>
</dbReference>
<keyword evidence="4 5" id="KW-0472">Membrane</keyword>
<evidence type="ECO:0000313" key="8">
    <source>
        <dbReference type="EMBL" id="MBU5593192.1"/>
    </source>
</evidence>
<dbReference type="PROSITE" id="PS50929">
    <property type="entry name" value="ABC_TM1F"/>
    <property type="match status" value="1"/>
</dbReference>
<feature type="transmembrane region" description="Helical" evidence="5">
    <location>
        <begin position="12"/>
        <end position="32"/>
    </location>
</feature>
<keyword evidence="9" id="KW-1185">Reference proteome</keyword>
<evidence type="ECO:0000256" key="5">
    <source>
        <dbReference type="SAM" id="Phobius"/>
    </source>
</evidence>
<gene>
    <name evidence="8" type="ORF">KQI89_15695</name>
</gene>
<organism evidence="8 9">
    <name type="scientific">Clostridium simiarum</name>
    <dbReference type="NCBI Taxonomy" id="2841506"/>
    <lineage>
        <taxon>Bacteria</taxon>
        <taxon>Bacillati</taxon>
        <taxon>Bacillota</taxon>
        <taxon>Clostridia</taxon>
        <taxon>Eubacteriales</taxon>
        <taxon>Clostridiaceae</taxon>
        <taxon>Clostridium</taxon>
    </lineage>
</organism>
<accession>A0ABS6F3U0</accession>
<dbReference type="EMBL" id="JAHLQL010000007">
    <property type="protein sequence ID" value="MBU5593192.1"/>
    <property type="molecule type" value="Genomic_DNA"/>
</dbReference>
<dbReference type="SMART" id="SM00382">
    <property type="entry name" value="AAA"/>
    <property type="match status" value="1"/>
</dbReference>
<dbReference type="InterPro" id="IPR011527">
    <property type="entry name" value="ABC1_TM_dom"/>
</dbReference>
<keyword evidence="8" id="KW-0067">ATP-binding</keyword>
<dbReference type="CDD" id="cd03228">
    <property type="entry name" value="ABCC_MRP_Like"/>
    <property type="match status" value="1"/>
</dbReference>
<evidence type="ECO:0000259" key="6">
    <source>
        <dbReference type="PROSITE" id="PS50893"/>
    </source>
</evidence>
<dbReference type="Pfam" id="PF00005">
    <property type="entry name" value="ABC_tran"/>
    <property type="match status" value="1"/>
</dbReference>
<dbReference type="GO" id="GO:0005524">
    <property type="term" value="F:ATP binding"/>
    <property type="evidence" value="ECO:0007669"/>
    <property type="project" value="UniProtKB-KW"/>
</dbReference>
<dbReference type="InterPro" id="IPR039421">
    <property type="entry name" value="Type_1_exporter"/>
</dbReference>
<comment type="subcellular location">
    <subcellularLocation>
        <location evidence="1">Membrane</location>
        <topology evidence="1">Multi-pass membrane protein</topology>
    </subcellularLocation>
</comment>
<dbReference type="PANTHER" id="PTHR43394">
    <property type="entry name" value="ATP-DEPENDENT PERMEASE MDL1, MITOCHONDRIAL"/>
    <property type="match status" value="1"/>
</dbReference>
<feature type="transmembrane region" description="Helical" evidence="5">
    <location>
        <begin position="242"/>
        <end position="260"/>
    </location>
</feature>
<evidence type="ECO:0000259" key="7">
    <source>
        <dbReference type="PROSITE" id="PS50929"/>
    </source>
</evidence>
<proteinExistence type="predicted"/>
<evidence type="ECO:0000256" key="1">
    <source>
        <dbReference type="ARBA" id="ARBA00004141"/>
    </source>
</evidence>
<reference evidence="8 9" key="1">
    <citation type="submission" date="2021-06" db="EMBL/GenBank/DDBJ databases">
        <authorList>
            <person name="Sun Q."/>
            <person name="Li D."/>
        </authorList>
    </citation>
    <scope>NUCLEOTIDE SEQUENCE [LARGE SCALE GENOMIC DNA]</scope>
    <source>
        <strain evidence="8 9">MSJ-4</strain>
    </source>
</reference>
<protein>
    <submittedName>
        <fullName evidence="8">ABC transporter ATP-binding protein/permease</fullName>
    </submittedName>
</protein>
<feature type="domain" description="ABC transmembrane type-1" evidence="7">
    <location>
        <begin position="16"/>
        <end position="295"/>
    </location>
</feature>
<evidence type="ECO:0000256" key="3">
    <source>
        <dbReference type="ARBA" id="ARBA00022989"/>
    </source>
</evidence>
<keyword evidence="8" id="KW-0547">Nucleotide-binding</keyword>
<keyword evidence="3 5" id="KW-1133">Transmembrane helix</keyword>
<feature type="transmembrane region" description="Helical" evidence="5">
    <location>
        <begin position="48"/>
        <end position="68"/>
    </location>
</feature>
<dbReference type="RefSeq" id="WP_216457872.1">
    <property type="nucleotide sequence ID" value="NZ_JAHLQL010000007.1"/>
</dbReference>
<keyword evidence="2 5" id="KW-0812">Transmembrane</keyword>
<sequence>MKKYIKSIKKYLFIQIICSTIATLSLALLPYIQKELFDSIILEEQFNVFFYVPIFIIATIISLLFDYLETIATWRGNIKFEFNLKKDFFSSIINRDYEDFISRDIGEYISLQGNEITQLEMDYLNPAVAIIKTIITVLIYSVILFVLIDWRIAITIIITSIMATVIFPNITAKELSKRRKNYTTKIGTYVSLITDLLQGFNLVNQNTKYNISKKHNRVLQQTADSRYTFGHLKTVTGIINGFSIYLIDIISFGLIAFLLVQKEITIGTAVATLGYVGSFLDPIQCLIADINTVKSTKHIKERVLSIINYNDSKDLIDKSTFDSNIVFDNVNIHYDNFKINNFSFTFEKGKKYALIGHNGSGKSTILKALAKRKLFYEGEIRIDNIEISKLDTDNIIYYMHQIDHIYKDDFLNNVTVFSSYDYSFENIKNLEIKKEKLDKIMDIKDTTLLSGGEKQIVSIIRLLLSNADIWLLDEPFSDVDKSTTQNIIRKLPQTDKTVIMVTHDISSNLSLFDEVILLENGSIVATGTYDTICNLNSFKTLAS</sequence>
<feature type="domain" description="ABC transporter" evidence="6">
    <location>
        <begin position="320"/>
        <end position="543"/>
    </location>
</feature>
<dbReference type="Proteomes" id="UP000736583">
    <property type="component" value="Unassembled WGS sequence"/>
</dbReference>
<comment type="caution">
    <text evidence="8">The sequence shown here is derived from an EMBL/GenBank/DDBJ whole genome shotgun (WGS) entry which is preliminary data.</text>
</comment>
<feature type="transmembrane region" description="Helical" evidence="5">
    <location>
        <begin position="123"/>
        <end position="146"/>
    </location>
</feature>
<evidence type="ECO:0000313" key="9">
    <source>
        <dbReference type="Proteomes" id="UP000736583"/>
    </source>
</evidence>
<feature type="transmembrane region" description="Helical" evidence="5">
    <location>
        <begin position="152"/>
        <end position="170"/>
    </location>
</feature>
<evidence type="ECO:0000256" key="4">
    <source>
        <dbReference type="ARBA" id="ARBA00023136"/>
    </source>
</evidence>